<evidence type="ECO:0000256" key="10">
    <source>
        <dbReference type="ARBA" id="ARBA00048547"/>
    </source>
</evidence>
<dbReference type="GO" id="GO:0043837">
    <property type="term" value="F:valine dehydrogenase (NAD+) activity"/>
    <property type="evidence" value="ECO:0007669"/>
    <property type="project" value="UniProtKB-EC"/>
</dbReference>
<dbReference type="Proteomes" id="UP000008703">
    <property type="component" value="Chromosome"/>
</dbReference>
<dbReference type="SUPFAM" id="SSF53223">
    <property type="entry name" value="Aminoacid dehydrogenase-like, N-terminal domain"/>
    <property type="match status" value="1"/>
</dbReference>
<keyword evidence="7" id="KW-0101">Branched-chain amino acid catabolism</keyword>
<dbReference type="InterPro" id="IPR006096">
    <property type="entry name" value="Glu/Leu/Phe/Val/Trp_DH_C"/>
</dbReference>
<dbReference type="Pfam" id="PF02812">
    <property type="entry name" value="ELFV_dehydrog_N"/>
    <property type="match status" value="1"/>
</dbReference>
<evidence type="ECO:0000256" key="11">
    <source>
        <dbReference type="PIRSR" id="PIRSR000188-1"/>
    </source>
</evidence>
<evidence type="ECO:0000256" key="4">
    <source>
        <dbReference type="ARBA" id="ARBA00011738"/>
    </source>
</evidence>
<evidence type="ECO:0000256" key="6">
    <source>
        <dbReference type="ARBA" id="ARBA00017332"/>
    </source>
</evidence>
<dbReference type="InterPro" id="IPR036291">
    <property type="entry name" value="NAD(P)-bd_dom_sf"/>
</dbReference>
<dbReference type="PIRSF" id="PIRSF000188">
    <property type="entry name" value="Phe_leu_dh"/>
    <property type="match status" value="1"/>
</dbReference>
<feature type="domain" description="S-adenosyl-L-homocysteine hydrolase NAD binding" evidence="15">
    <location>
        <begin position="163"/>
        <end position="327"/>
    </location>
</feature>
<comment type="similarity">
    <text evidence="3 13">Belongs to the Glu/Leu/Phe/Val dehydrogenases family.</text>
</comment>
<dbReference type="GO" id="GO:0000166">
    <property type="term" value="F:nucleotide binding"/>
    <property type="evidence" value="ECO:0007669"/>
    <property type="project" value="UniProtKB-KW"/>
</dbReference>
<evidence type="ECO:0000256" key="8">
    <source>
        <dbReference type="ARBA" id="ARBA00023002"/>
    </source>
</evidence>
<evidence type="ECO:0000256" key="5">
    <source>
        <dbReference type="ARBA" id="ARBA00012136"/>
    </source>
</evidence>
<dbReference type="Gene3D" id="3.40.50.720">
    <property type="entry name" value="NAD(P)-binding Rossmann-like Domain"/>
    <property type="match status" value="1"/>
</dbReference>
<dbReference type="PRINTS" id="PR00082">
    <property type="entry name" value="GLFDHDRGNASE"/>
</dbReference>
<dbReference type="InterPro" id="IPR046346">
    <property type="entry name" value="Aminoacid_DH-like_N_sf"/>
</dbReference>
<organism evidence="16 17">
    <name type="scientific">Streptomyces violaceusniger (strain Tu 4113)</name>
    <dbReference type="NCBI Taxonomy" id="653045"/>
    <lineage>
        <taxon>Bacteria</taxon>
        <taxon>Bacillati</taxon>
        <taxon>Actinomycetota</taxon>
        <taxon>Actinomycetes</taxon>
        <taxon>Kitasatosporales</taxon>
        <taxon>Streptomycetaceae</taxon>
        <taxon>Streptomyces</taxon>
        <taxon>Streptomyces violaceusniger group</taxon>
    </lineage>
</organism>
<evidence type="ECO:0000256" key="13">
    <source>
        <dbReference type="RuleBase" id="RU004417"/>
    </source>
</evidence>
<accession>G2PE66</accession>
<dbReference type="InterPro" id="IPR006095">
    <property type="entry name" value="Glu/Leu/Phe/Val/Trp_DH"/>
</dbReference>
<feature type="binding site" evidence="12">
    <location>
        <begin position="179"/>
        <end position="184"/>
    </location>
    <ligand>
        <name>NAD(+)</name>
        <dbReference type="ChEBI" id="CHEBI:57540"/>
    </ligand>
</feature>
<evidence type="ECO:0000259" key="15">
    <source>
        <dbReference type="SMART" id="SM00997"/>
    </source>
</evidence>
<comment type="catalytic activity">
    <reaction evidence="10">
        <text>L-valine + NAD(+) + H2O = 3-methyl-2-oxobutanoate + NH4(+) + NADH + H(+)</text>
        <dbReference type="Rhea" id="RHEA:30763"/>
        <dbReference type="ChEBI" id="CHEBI:11851"/>
        <dbReference type="ChEBI" id="CHEBI:15377"/>
        <dbReference type="ChEBI" id="CHEBI:15378"/>
        <dbReference type="ChEBI" id="CHEBI:28938"/>
        <dbReference type="ChEBI" id="CHEBI:57540"/>
        <dbReference type="ChEBI" id="CHEBI:57762"/>
        <dbReference type="ChEBI" id="CHEBI:57945"/>
        <dbReference type="EC" id="1.4.1.23"/>
    </reaction>
</comment>
<dbReference type="AlphaFoldDB" id="G2PE66"/>
<dbReference type="PANTHER" id="PTHR42722">
    <property type="entry name" value="LEUCINE DEHYDROGENASE"/>
    <property type="match status" value="1"/>
</dbReference>
<dbReference type="SMART" id="SM00997">
    <property type="entry name" value="AdoHcyase_NAD"/>
    <property type="match status" value="1"/>
</dbReference>
<dbReference type="GO" id="GO:0005737">
    <property type="term" value="C:cytoplasm"/>
    <property type="evidence" value="ECO:0007669"/>
    <property type="project" value="UniProtKB-SubCell"/>
</dbReference>
<dbReference type="InterPro" id="IPR016211">
    <property type="entry name" value="Glu/Phe/Leu/Val/Trp_DH_bac/arc"/>
</dbReference>
<gene>
    <name evidence="16" type="ORF">Strvi_3361</name>
</gene>
<dbReference type="eggNOG" id="COG0334">
    <property type="taxonomic scope" value="Bacteria"/>
</dbReference>
<feature type="active site" description="Proton donor/acceptor" evidence="11">
    <location>
        <position position="75"/>
    </location>
</feature>
<comment type="subcellular location">
    <subcellularLocation>
        <location evidence="1">Cytoplasm</location>
    </subcellularLocation>
</comment>
<keyword evidence="12" id="KW-0547">Nucleotide-binding</keyword>
<dbReference type="EMBL" id="CP002994">
    <property type="protein sequence ID" value="AEM83042.1"/>
    <property type="molecule type" value="Genomic_DNA"/>
</dbReference>
<evidence type="ECO:0000256" key="9">
    <source>
        <dbReference type="ARBA" id="ARBA00023027"/>
    </source>
</evidence>
<evidence type="ECO:0000256" key="1">
    <source>
        <dbReference type="ARBA" id="ARBA00004496"/>
    </source>
</evidence>
<evidence type="ECO:0000313" key="16">
    <source>
        <dbReference type="EMBL" id="AEM83042.1"/>
    </source>
</evidence>
<comment type="subunit">
    <text evidence="4">Homodimer.</text>
</comment>
<dbReference type="UniPathway" id="UPA00362"/>
<name>G2PE66_STRV4</name>
<dbReference type="InterPro" id="IPR015878">
    <property type="entry name" value="Ado_hCys_hydrolase_NAD-bd"/>
</dbReference>
<dbReference type="GO" id="GO:0006574">
    <property type="term" value="P:L-valine catabolic process"/>
    <property type="evidence" value="ECO:0007669"/>
    <property type="project" value="UniProtKB-UniPathway"/>
</dbReference>
<evidence type="ECO:0000256" key="2">
    <source>
        <dbReference type="ARBA" id="ARBA00005109"/>
    </source>
</evidence>
<dbReference type="HOGENOM" id="CLU_025763_0_0_11"/>
<comment type="pathway">
    <text evidence="2">Amino-acid degradation; L-valine degradation.</text>
</comment>
<dbReference type="RefSeq" id="WP_014056540.1">
    <property type="nucleotide sequence ID" value="NC_015957.1"/>
</dbReference>
<dbReference type="Gene3D" id="3.40.50.10860">
    <property type="entry name" value="Leucine Dehydrogenase, chain A, domain 1"/>
    <property type="match status" value="1"/>
</dbReference>
<keyword evidence="8 13" id="KW-0560">Oxidoreductase</keyword>
<dbReference type="SMART" id="SM00839">
    <property type="entry name" value="ELFV_dehydrog"/>
    <property type="match status" value="1"/>
</dbReference>
<keyword evidence="9 12" id="KW-0520">NAD</keyword>
<feature type="domain" description="Glutamate/phenylalanine/leucine/valine/L-tryptophan dehydrogenase C-terminal" evidence="14">
    <location>
        <begin position="146"/>
        <end position="350"/>
    </location>
</feature>
<dbReference type="KEGG" id="svl:Strvi_3361"/>
<dbReference type="EC" id="1.4.1.23" evidence="5"/>
<dbReference type="InterPro" id="IPR006097">
    <property type="entry name" value="Glu/Leu/Phe/Val/Trp_DH_dimer"/>
</dbReference>
<sequence>MSQALAHEDVIIRRGRRSGLPLIVAVHSRALGPAVGGCRLRRYDTWQHGLADALRLSEAMTYKAAVAGLDFGGGKSVIALDNDTALTPQLRETALEDLGELIASFQGSYRTGPDVGTGPEDMVVLRRFSPYAYCAPEGHGGTGNSGGPTATGVLAALRAGARHVFGDASCTGRTVVISGFGSVGSGIAAGLAAKGAHVVVSDLEASRKEAALASGYGWVEPGQALSAPADILVPAAVGGVLNDVTVPQITARLVVGPANNQLTEERVADALAERGIVWVPDYVASAGGIAYALSRESENYSHEAAQKRVEGIGDTVTRLLDLALSAGTTLLRAAQQIAERRLASSDLEAHAV</sequence>
<proteinExistence type="inferred from homology"/>
<dbReference type="SUPFAM" id="SSF51735">
    <property type="entry name" value="NAD(P)-binding Rossmann-fold domains"/>
    <property type="match status" value="1"/>
</dbReference>
<reference evidence="16" key="1">
    <citation type="submission" date="2011-08" db="EMBL/GenBank/DDBJ databases">
        <title>Complete sequence of chromosome of Streptomyces violaceusniger Tu 4113.</title>
        <authorList>
            <consortium name="US DOE Joint Genome Institute"/>
            <person name="Lucas S."/>
            <person name="Han J."/>
            <person name="Lapidus A."/>
            <person name="Cheng J.-F."/>
            <person name="Goodwin L."/>
            <person name="Pitluck S."/>
            <person name="Peters L."/>
            <person name="Ivanova N."/>
            <person name="Daligault H."/>
            <person name="Detter J.C."/>
            <person name="Han C."/>
            <person name="Tapia R."/>
            <person name="Land M."/>
            <person name="Hauser L."/>
            <person name="Kyrpides N."/>
            <person name="Ivanova N."/>
            <person name="Pagani I."/>
            <person name="Hagen A."/>
            <person name="Katz L."/>
            <person name="Fiedler H.-P."/>
            <person name="Keasling J."/>
            <person name="Fortman J."/>
            <person name="Woyke T."/>
        </authorList>
    </citation>
    <scope>NUCLEOTIDE SEQUENCE [LARGE SCALE GENOMIC DNA]</scope>
    <source>
        <strain evidence="16">Tu 4113</strain>
    </source>
</reference>
<dbReference type="CDD" id="cd01075">
    <property type="entry name" value="NAD_bind_Leu_Phe_Val_DH"/>
    <property type="match status" value="1"/>
</dbReference>
<keyword evidence="17" id="KW-1185">Reference proteome</keyword>
<evidence type="ECO:0000259" key="14">
    <source>
        <dbReference type="SMART" id="SM00839"/>
    </source>
</evidence>
<evidence type="ECO:0000256" key="3">
    <source>
        <dbReference type="ARBA" id="ARBA00006382"/>
    </source>
</evidence>
<dbReference type="PANTHER" id="PTHR42722:SF1">
    <property type="entry name" value="VALINE DEHYDROGENASE"/>
    <property type="match status" value="1"/>
</dbReference>
<protein>
    <recommendedName>
        <fullName evidence="6">Valine dehydrogenase</fullName>
        <ecNumber evidence="5">1.4.1.23</ecNumber>
    </recommendedName>
</protein>
<evidence type="ECO:0000256" key="12">
    <source>
        <dbReference type="PIRSR" id="PIRSR000188-2"/>
    </source>
</evidence>
<evidence type="ECO:0000313" key="17">
    <source>
        <dbReference type="Proteomes" id="UP000008703"/>
    </source>
</evidence>
<evidence type="ECO:0000256" key="7">
    <source>
        <dbReference type="ARBA" id="ARBA00022456"/>
    </source>
</evidence>
<dbReference type="Pfam" id="PF00208">
    <property type="entry name" value="ELFV_dehydrog"/>
    <property type="match status" value="1"/>
</dbReference>